<comment type="similarity">
    <text evidence="1 2">Belongs to the CutC family.</text>
</comment>
<comment type="caution">
    <text evidence="2">Once thought to be involved in copper homeostasis, experiments in E.coli have shown this is not the case.</text>
</comment>
<evidence type="ECO:0000256" key="2">
    <source>
        <dbReference type="HAMAP-Rule" id="MF_00795"/>
    </source>
</evidence>
<evidence type="ECO:0000256" key="1">
    <source>
        <dbReference type="ARBA" id="ARBA00007768"/>
    </source>
</evidence>
<organism evidence="3 4">
    <name type="scientific">Metasolibacillus meyeri</name>
    <dbReference type="NCBI Taxonomy" id="1071052"/>
    <lineage>
        <taxon>Bacteria</taxon>
        <taxon>Bacillati</taxon>
        <taxon>Bacillota</taxon>
        <taxon>Bacilli</taxon>
        <taxon>Bacillales</taxon>
        <taxon>Caryophanaceae</taxon>
        <taxon>Metasolibacillus</taxon>
    </lineage>
</organism>
<accession>A0AAW9NMK1</accession>
<keyword evidence="4" id="KW-1185">Reference proteome</keyword>
<dbReference type="Proteomes" id="UP001344888">
    <property type="component" value="Unassembled WGS sequence"/>
</dbReference>
<dbReference type="EMBL" id="JARSFG010000012">
    <property type="protein sequence ID" value="MEC1178672.1"/>
    <property type="molecule type" value="Genomic_DNA"/>
</dbReference>
<protein>
    <recommendedName>
        <fullName evidence="2">PF03932 family protein CutC</fullName>
    </recommendedName>
</protein>
<dbReference type="PANTHER" id="PTHR12598:SF0">
    <property type="entry name" value="COPPER HOMEOSTASIS PROTEIN CUTC HOMOLOG"/>
    <property type="match status" value="1"/>
</dbReference>
<comment type="subcellular location">
    <subcellularLocation>
        <location evidence="2">Cytoplasm</location>
    </subcellularLocation>
</comment>
<dbReference type="RefSeq" id="WP_326123149.1">
    <property type="nucleotide sequence ID" value="NZ_JARSFG010000012.1"/>
</dbReference>
<evidence type="ECO:0000313" key="4">
    <source>
        <dbReference type="Proteomes" id="UP001344888"/>
    </source>
</evidence>
<dbReference type="HAMAP" id="MF_00795">
    <property type="entry name" value="CutC"/>
    <property type="match status" value="1"/>
</dbReference>
<sequence length="230" mass="25308">MSKIEAIVLNEEDAKIAEACGADRLELVSAINEGGLTPSYGTIKRVVSSVQIPVMVMIRPHSYSYNYRQVEWKTMQEDIRIVKELGAAGIVFGALTTEQTIDFALLAKVSEEMGDLSITFHRAIDEANTLDLYKSLCQSPYQIHQILTSGGHTKVMDGLATLQELIQHSTEQLNRPMIMPGSGLGVDNIAAIHEVLQAQFYHFGSGIRKEGSFAQAIDSKALTQIKRILS</sequence>
<comment type="caution">
    <text evidence="3">The sequence shown here is derived from an EMBL/GenBank/DDBJ whole genome shotgun (WGS) entry which is preliminary data.</text>
</comment>
<dbReference type="GO" id="GO:0005737">
    <property type="term" value="C:cytoplasm"/>
    <property type="evidence" value="ECO:0007669"/>
    <property type="project" value="UniProtKB-SubCell"/>
</dbReference>
<name>A0AAW9NMK1_9BACL</name>
<proteinExistence type="inferred from homology"/>
<dbReference type="PANTHER" id="PTHR12598">
    <property type="entry name" value="COPPER HOMEOSTASIS PROTEIN CUTC"/>
    <property type="match status" value="1"/>
</dbReference>
<evidence type="ECO:0000313" key="3">
    <source>
        <dbReference type="EMBL" id="MEC1178672.1"/>
    </source>
</evidence>
<reference evidence="3 4" key="1">
    <citation type="submission" date="2023-03" db="EMBL/GenBank/DDBJ databases">
        <title>Bacillus Genome Sequencing.</title>
        <authorList>
            <person name="Dunlap C."/>
        </authorList>
    </citation>
    <scope>NUCLEOTIDE SEQUENCE [LARGE SCALE GENOMIC DNA]</scope>
    <source>
        <strain evidence="3 4">B-59205</strain>
    </source>
</reference>
<dbReference type="InterPro" id="IPR036822">
    <property type="entry name" value="CutC-like_dom_sf"/>
</dbReference>
<gene>
    <name evidence="2" type="primary">cutC</name>
    <name evidence="3" type="ORF">P9B03_09280</name>
</gene>
<dbReference type="SUPFAM" id="SSF110395">
    <property type="entry name" value="CutC-like"/>
    <property type="match status" value="1"/>
</dbReference>
<dbReference type="AlphaFoldDB" id="A0AAW9NMK1"/>
<dbReference type="InterPro" id="IPR005627">
    <property type="entry name" value="CutC-like"/>
</dbReference>
<dbReference type="GO" id="GO:0005507">
    <property type="term" value="F:copper ion binding"/>
    <property type="evidence" value="ECO:0007669"/>
    <property type="project" value="TreeGrafter"/>
</dbReference>
<dbReference type="Pfam" id="PF03932">
    <property type="entry name" value="CutC"/>
    <property type="match status" value="1"/>
</dbReference>
<keyword evidence="2" id="KW-0963">Cytoplasm</keyword>
<dbReference type="Gene3D" id="3.20.20.380">
    <property type="entry name" value="Copper homeostasis (CutC) domain"/>
    <property type="match status" value="1"/>
</dbReference>